<dbReference type="RefSeq" id="XP_001030765.2">
    <property type="nucleotide sequence ID" value="XM_001030765.2"/>
</dbReference>
<dbReference type="EMDB" id="EMD-40436"/>
<dbReference type="EMDB" id="EMD-29692"/>
<evidence type="ECO:0000313" key="2">
    <source>
        <dbReference type="Proteomes" id="UP000009168"/>
    </source>
</evidence>
<dbReference type="EMBL" id="GG662478">
    <property type="protein sequence ID" value="EAR83102.2"/>
    <property type="molecule type" value="Genomic_DNA"/>
</dbReference>
<dbReference type="HOGENOM" id="CLU_1177457_0_0_1"/>
<evidence type="ECO:0007829" key="5">
    <source>
        <dbReference type="PDB" id="8SF7"/>
    </source>
</evidence>
<dbReference type="PDB" id="8G3D">
    <property type="method" value="EM"/>
    <property type="resolution" value="3.70 A"/>
    <property type="chains" value="2H/3H/4H=1-229"/>
</dbReference>
<dbReference type="GeneID" id="7833184"/>
<proteinExistence type="evidence at protein level"/>
<keyword evidence="3 4" id="KW-0002">3D-structure</keyword>
<organism evidence="1 2">
    <name type="scientific">Tetrahymena thermophila (strain SB210)</name>
    <dbReference type="NCBI Taxonomy" id="312017"/>
    <lineage>
        <taxon>Eukaryota</taxon>
        <taxon>Sar</taxon>
        <taxon>Alveolata</taxon>
        <taxon>Ciliophora</taxon>
        <taxon>Intramacronucleata</taxon>
        <taxon>Oligohymenophorea</taxon>
        <taxon>Hymenostomatida</taxon>
        <taxon>Tetrahymenina</taxon>
        <taxon>Tetrahymenidae</taxon>
        <taxon>Tetrahymena</taxon>
    </lineage>
</organism>
<evidence type="ECO:0007829" key="3">
    <source>
        <dbReference type="PDB" id="8G2Z"/>
    </source>
</evidence>
<dbReference type="KEGG" id="tet:TTHERM_01016050"/>
<evidence type="ECO:0007829" key="4">
    <source>
        <dbReference type="PDB" id="8G3D"/>
    </source>
</evidence>
<sequence>MSQTENILDKKQNTTKQGIDHSKFYEWSKQFQYISSYQSNSSDKPNELRSDAIQGYKGFIPQIQSNNMFGQTFSRSARQVLASNVSNNPFKLSSTGHNSLRHNYADQSLNAFTHKFGATTIQKNHPSLESNLKQSLYKQQFSKPVFSNENNQDFNADDLNGNNNLSKKTILSGFMKNNSIVGFKECLDSQLQLKDSKSEYNDKFQSKNRIHRDTSIFHIRNKSQIIIPA</sequence>
<keyword evidence="2" id="KW-1185">Reference proteome</keyword>
<dbReference type="EMDB" id="EMD-29685"/>
<dbReference type="InParanoid" id="Q22CT6"/>
<dbReference type="PDB" id="8SF7">
    <property type="method" value="EM"/>
    <property type="resolution" value="4.10 A"/>
    <property type="chains" value="2H/3H/4H=1-229"/>
</dbReference>
<accession>Q22CT6</accession>
<reference evidence="3 4" key="2">
    <citation type="journal article" date="2023" name="Nat. Commun.">
        <title>Native doublet microtubules from Tetrahymena thermophila reveal the importance of outer junction proteins.</title>
        <authorList>
            <person name="Kubo S."/>
            <person name="Black C.S."/>
            <person name="Joachimiak E."/>
            <person name="Yang S.K."/>
            <person name="Legal T."/>
            <person name="Peri K."/>
            <person name="Khalifa A.A.Z."/>
            <person name="Ghanaeian A."/>
            <person name="McCafferty C.L."/>
            <person name="Valente-Paterno M."/>
            <person name="De Bellis C."/>
            <person name="Huynh P.M."/>
            <person name="Fan Z."/>
            <person name="Marcotte E.M."/>
            <person name="Wloga D."/>
            <person name="Bui K.H."/>
        </authorList>
    </citation>
    <scope>STRUCTURE BY ELECTRON MICROSCOPY (3.70 ANGSTROMS)</scope>
</reference>
<reference evidence="2" key="1">
    <citation type="journal article" date="2006" name="PLoS Biol.">
        <title>Macronuclear genome sequence of the ciliate Tetrahymena thermophila, a model eukaryote.</title>
        <authorList>
            <person name="Eisen J.A."/>
            <person name="Coyne R.S."/>
            <person name="Wu M."/>
            <person name="Wu D."/>
            <person name="Thiagarajan M."/>
            <person name="Wortman J.R."/>
            <person name="Badger J.H."/>
            <person name="Ren Q."/>
            <person name="Amedeo P."/>
            <person name="Jones K.M."/>
            <person name="Tallon L.J."/>
            <person name="Delcher A.L."/>
            <person name="Salzberg S.L."/>
            <person name="Silva J.C."/>
            <person name="Haas B.J."/>
            <person name="Majoros W.H."/>
            <person name="Farzad M."/>
            <person name="Carlton J.M."/>
            <person name="Smith R.K. Jr."/>
            <person name="Garg J."/>
            <person name="Pearlman R.E."/>
            <person name="Karrer K.M."/>
            <person name="Sun L."/>
            <person name="Manning G."/>
            <person name="Elde N.C."/>
            <person name="Turkewitz A.P."/>
            <person name="Asai D.J."/>
            <person name="Wilkes D.E."/>
            <person name="Wang Y."/>
            <person name="Cai H."/>
            <person name="Collins K."/>
            <person name="Stewart B.A."/>
            <person name="Lee S.R."/>
            <person name="Wilamowska K."/>
            <person name="Weinberg Z."/>
            <person name="Ruzzo W.L."/>
            <person name="Wloga D."/>
            <person name="Gaertig J."/>
            <person name="Frankel J."/>
            <person name="Tsao C.-C."/>
            <person name="Gorovsky M.A."/>
            <person name="Keeling P.J."/>
            <person name="Waller R.F."/>
            <person name="Patron N.J."/>
            <person name="Cherry J.M."/>
            <person name="Stover N.A."/>
            <person name="Krieger C.J."/>
            <person name="del Toro C."/>
            <person name="Ryder H.F."/>
            <person name="Williamson S.C."/>
            <person name="Barbeau R.A."/>
            <person name="Hamilton E.P."/>
            <person name="Orias E."/>
        </authorList>
    </citation>
    <scope>NUCLEOTIDE SEQUENCE [LARGE SCALE GENOMIC DNA]</scope>
    <source>
        <strain evidence="2">SB210</strain>
    </source>
</reference>
<dbReference type="PDB" id="8G2Z">
    <property type="method" value="EM"/>
    <property type="resolution" value="4.10 A"/>
    <property type="chains" value="2H/3H/4H=1-229"/>
</dbReference>
<dbReference type="AlphaFoldDB" id="Q22CT6"/>
<dbReference type="Proteomes" id="UP000009168">
    <property type="component" value="Unassembled WGS sequence"/>
</dbReference>
<protein>
    <submittedName>
        <fullName evidence="1">Uncharacterized protein</fullName>
    </submittedName>
</protein>
<name>Q22CT6_TETTS</name>
<evidence type="ECO:0000313" key="1">
    <source>
        <dbReference type="EMBL" id="EAR83102.2"/>
    </source>
</evidence>
<gene>
    <name evidence="1" type="ORF">TTHERM_01016050</name>
</gene>
<reference evidence="5" key="3">
    <citation type="journal article" date="2024" name="Elife">
        <title>Effect of alpha-tubulin acetylation on the doublet microtubule structure.</title>
        <authorList>
            <person name="Yang S.K."/>
            <person name="Kubo S."/>
            <person name="Black C.S."/>
            <person name="Peri K."/>
            <person name="Dai D."/>
            <person name="Legal T."/>
            <person name="Valente-Paterno M."/>
            <person name="Gaertig J."/>
            <person name="Bui K.H."/>
        </authorList>
    </citation>
    <scope>STRUCTURE BY ELECTRON MICROSCOPY (4.10 ANGSTROMS)</scope>
</reference>